<feature type="compositionally biased region" description="Polar residues" evidence="1">
    <location>
        <begin position="1"/>
        <end position="13"/>
    </location>
</feature>
<keyword evidence="2" id="KW-1133">Transmembrane helix</keyword>
<gene>
    <name evidence="3" type="ORF">MF626_000910</name>
</gene>
<organism evidence="3 4">
    <name type="scientific">Paenibacillus polymyxa</name>
    <name type="common">Bacillus polymyxa</name>
    <dbReference type="NCBI Taxonomy" id="1406"/>
    <lineage>
        <taxon>Bacteria</taxon>
        <taxon>Bacillati</taxon>
        <taxon>Bacillota</taxon>
        <taxon>Bacilli</taxon>
        <taxon>Bacillales</taxon>
        <taxon>Paenibacillaceae</taxon>
        <taxon>Paenibacillus</taxon>
    </lineage>
</organism>
<dbReference type="AlphaFoldDB" id="A0A074LHN6"/>
<accession>A0A074LHN6</accession>
<keyword evidence="2" id="KW-0812">Transmembrane</keyword>
<dbReference type="RefSeq" id="WP_039271029.1">
    <property type="nucleotide sequence ID" value="NZ_CP015423.1"/>
</dbReference>
<evidence type="ECO:0000313" key="3">
    <source>
        <dbReference type="EMBL" id="URJ51490.1"/>
    </source>
</evidence>
<dbReference type="EMBL" id="CP097770">
    <property type="protein sequence ID" value="URJ51490.1"/>
    <property type="molecule type" value="Genomic_DNA"/>
</dbReference>
<feature type="region of interest" description="Disordered" evidence="1">
    <location>
        <begin position="1"/>
        <end position="39"/>
    </location>
</feature>
<feature type="transmembrane region" description="Helical" evidence="2">
    <location>
        <begin position="81"/>
        <end position="102"/>
    </location>
</feature>
<evidence type="ECO:0000256" key="2">
    <source>
        <dbReference type="SAM" id="Phobius"/>
    </source>
</evidence>
<evidence type="ECO:0000256" key="1">
    <source>
        <dbReference type="SAM" id="MobiDB-lite"/>
    </source>
</evidence>
<reference evidence="3" key="1">
    <citation type="submission" date="2022-11" db="EMBL/GenBank/DDBJ databases">
        <authorList>
            <person name="Vasilchenko N.G."/>
            <person name="Prazdnova E.V."/>
            <person name="Gorovtsov A.V."/>
            <person name="Chistyakov V.A."/>
            <person name="Pak M.L."/>
        </authorList>
    </citation>
    <scope>NUCLEOTIDE SEQUENCE</scope>
    <source>
        <strain evidence="3">R 4.5</strain>
    </source>
</reference>
<evidence type="ECO:0000313" key="4">
    <source>
        <dbReference type="Proteomes" id="UP001055784"/>
    </source>
</evidence>
<keyword evidence="2" id="KW-0472">Membrane</keyword>
<protein>
    <submittedName>
        <fullName evidence="3">Uncharacterized protein</fullName>
    </submittedName>
</protein>
<proteinExistence type="predicted"/>
<sequence>MNQELSRVQTYGSRRNGRKGKEEDRSKSKPVRSRASRPVPELAHVAAVPEVAVTMEDDTPASEYRTRAEMFPSRRIRVSKWFLNFLSTLFVLITAALLWWGIKGAPPISEMLW</sequence>
<name>A0A074LHN6_PAEPO</name>
<dbReference type="Proteomes" id="UP001055784">
    <property type="component" value="Chromosome"/>
</dbReference>